<dbReference type="InterPro" id="IPR036412">
    <property type="entry name" value="HAD-like_sf"/>
</dbReference>
<dbReference type="SFLD" id="SFLDG01135">
    <property type="entry name" value="C1.5.6:_HAD__Beta-PGM__Phospha"/>
    <property type="match status" value="1"/>
</dbReference>
<dbReference type="NCBIfam" id="TIGR01509">
    <property type="entry name" value="HAD-SF-IA-v3"/>
    <property type="match status" value="1"/>
</dbReference>
<evidence type="ECO:0000313" key="2">
    <source>
        <dbReference type="Proteomes" id="UP000306509"/>
    </source>
</evidence>
<dbReference type="SFLD" id="SFLDG01129">
    <property type="entry name" value="C1.5:_HAD__Beta-PGM__Phosphata"/>
    <property type="match status" value="1"/>
</dbReference>
<accession>A0A4V6HSF6</accession>
<sequence length="222" mass="25110">MLEGIRAVIFDLDGTLADSMWMWPKIDIEYLNRFQIQVPAGLHEAIEGMSFTETADYFRTAFFLPKTTEEIKQDWMDMAYDKYANEVPLKPGASEFLDELKQRSIKTGIATSNGRGLVEAVMHAQHLDDRIDAVRTACEVAKGKPSPDIYLKVSEDLRVAPKECLVFEDISMGILAGKNAGMKVCAVEDAFSMGQIEKKKALADYYILNYHDVLNNTYEHLR</sequence>
<dbReference type="EMBL" id="QGQD01000006">
    <property type="protein sequence ID" value="TLD02758.1"/>
    <property type="molecule type" value="Genomic_DNA"/>
</dbReference>
<dbReference type="Gene3D" id="3.40.50.1000">
    <property type="entry name" value="HAD superfamily/HAD-like"/>
    <property type="match status" value="1"/>
</dbReference>
<dbReference type="EC" id="3.1.3.-" evidence="1"/>
<comment type="caution">
    <text evidence="1">The sequence shown here is derived from an EMBL/GenBank/DDBJ whole genome shotgun (WGS) entry which is preliminary data.</text>
</comment>
<dbReference type="OrthoDB" id="9797743at2"/>
<dbReference type="GO" id="GO:0016791">
    <property type="term" value="F:phosphatase activity"/>
    <property type="evidence" value="ECO:0007669"/>
    <property type="project" value="TreeGrafter"/>
</dbReference>
<protein>
    <submittedName>
        <fullName evidence="1">Phosphorylated carbohydrates phosphatase</fullName>
        <ecNumber evidence="1">3.1.3.-</ecNumber>
    </submittedName>
</protein>
<dbReference type="InterPro" id="IPR041492">
    <property type="entry name" value="HAD_2"/>
</dbReference>
<name>A0A4V6HSF6_9FIRM</name>
<dbReference type="RefSeq" id="WP_027294006.1">
    <property type="nucleotide sequence ID" value="NZ_CABMJZ010000075.1"/>
</dbReference>
<dbReference type="InterPro" id="IPR006439">
    <property type="entry name" value="HAD-SF_hydro_IA"/>
</dbReference>
<gene>
    <name evidence="1" type="ORF">DSM106044_00257</name>
</gene>
<dbReference type="CDD" id="cd07505">
    <property type="entry name" value="HAD_BPGM-like"/>
    <property type="match status" value="1"/>
</dbReference>
<dbReference type="Gene3D" id="1.10.150.240">
    <property type="entry name" value="Putative phosphatase, domain 2"/>
    <property type="match status" value="1"/>
</dbReference>
<organism evidence="1 2">
    <name type="scientific">Robinsoniella peoriensis</name>
    <dbReference type="NCBI Taxonomy" id="180332"/>
    <lineage>
        <taxon>Bacteria</taxon>
        <taxon>Bacillati</taxon>
        <taxon>Bacillota</taxon>
        <taxon>Clostridia</taxon>
        <taxon>Lachnospirales</taxon>
        <taxon>Lachnospiraceae</taxon>
        <taxon>Robinsoniella</taxon>
    </lineage>
</organism>
<proteinExistence type="predicted"/>
<keyword evidence="1" id="KW-0378">Hydrolase</keyword>
<dbReference type="PRINTS" id="PR00413">
    <property type="entry name" value="HADHALOGNASE"/>
</dbReference>
<reference evidence="1 2" key="1">
    <citation type="journal article" date="2019" name="Anaerobe">
        <title>Detection of Robinsoniella peoriensis in multiple bone samples of a trauma patient.</title>
        <authorList>
            <person name="Schrottner P."/>
            <person name="Hartwich K."/>
            <person name="Bunk B."/>
            <person name="Schober I."/>
            <person name="Helbig S."/>
            <person name="Rudolph W.W."/>
            <person name="Gunzer F."/>
        </authorList>
    </citation>
    <scope>NUCLEOTIDE SEQUENCE [LARGE SCALE GENOMIC DNA]</scope>
    <source>
        <strain evidence="1 2">DSM 106044</strain>
    </source>
</reference>
<dbReference type="AlphaFoldDB" id="A0A4V6HSF6"/>
<dbReference type="STRING" id="180332.GCA_000797495_04454"/>
<dbReference type="InterPro" id="IPR023198">
    <property type="entry name" value="PGP-like_dom2"/>
</dbReference>
<keyword evidence="2" id="KW-1185">Reference proteome</keyword>
<dbReference type="PANTHER" id="PTHR18901">
    <property type="entry name" value="2-DEOXYGLUCOSE-6-PHOSPHATE PHOSPHATASE 2"/>
    <property type="match status" value="1"/>
</dbReference>
<dbReference type="PANTHER" id="PTHR18901:SF38">
    <property type="entry name" value="PSEUDOURIDINE-5'-PHOSPHATASE"/>
    <property type="match status" value="1"/>
</dbReference>
<dbReference type="Pfam" id="PF13419">
    <property type="entry name" value="HAD_2"/>
    <property type="match status" value="1"/>
</dbReference>
<dbReference type="SUPFAM" id="SSF56784">
    <property type="entry name" value="HAD-like"/>
    <property type="match status" value="1"/>
</dbReference>
<dbReference type="Proteomes" id="UP000306509">
    <property type="component" value="Unassembled WGS sequence"/>
</dbReference>
<dbReference type="InterPro" id="IPR023214">
    <property type="entry name" value="HAD_sf"/>
</dbReference>
<evidence type="ECO:0000313" key="1">
    <source>
        <dbReference type="EMBL" id="TLD02758.1"/>
    </source>
</evidence>
<dbReference type="SFLD" id="SFLDS00003">
    <property type="entry name" value="Haloacid_Dehalogenase"/>
    <property type="match status" value="1"/>
</dbReference>